<dbReference type="InterPro" id="IPR008335">
    <property type="entry name" value="Mopterin_OxRdtase_euk"/>
</dbReference>
<dbReference type="PRINTS" id="PR00407">
    <property type="entry name" value="EUMOPTERIN"/>
</dbReference>
<evidence type="ECO:0000313" key="4">
    <source>
        <dbReference type="Proteomes" id="UP000253805"/>
    </source>
</evidence>
<keyword evidence="1" id="KW-0732">Signal</keyword>
<dbReference type="SUPFAM" id="SSF48695">
    <property type="entry name" value="Multiheme cytochromes"/>
    <property type="match status" value="1"/>
</dbReference>
<dbReference type="RefSeq" id="WP_114549431.1">
    <property type="nucleotide sequence ID" value="NZ_PPUT01000024.1"/>
</dbReference>
<evidence type="ECO:0000256" key="1">
    <source>
        <dbReference type="SAM" id="SignalP"/>
    </source>
</evidence>
<comment type="caution">
    <text evidence="3">The sequence shown here is derived from an EMBL/GenBank/DDBJ whole genome shotgun (WGS) entry which is preliminary data.</text>
</comment>
<dbReference type="GO" id="GO:0008482">
    <property type="term" value="F:sulfite oxidase activity"/>
    <property type="evidence" value="ECO:0007669"/>
    <property type="project" value="TreeGrafter"/>
</dbReference>
<dbReference type="Proteomes" id="UP000253805">
    <property type="component" value="Unassembled WGS sequence"/>
</dbReference>
<dbReference type="Gene3D" id="3.90.10.10">
    <property type="entry name" value="Cytochrome C3"/>
    <property type="match status" value="1"/>
</dbReference>
<reference evidence="3 4" key="1">
    <citation type="journal article" date="2018" name="Elife">
        <title>Discovery and characterization of a prevalent human gut bacterial enzyme sufficient for the inactivation of a family of plant toxins.</title>
        <authorList>
            <person name="Koppel N."/>
            <person name="Bisanz J.E."/>
            <person name="Pandelia M.E."/>
            <person name="Turnbaugh P.J."/>
            <person name="Balskus E.P."/>
        </authorList>
    </citation>
    <scope>NUCLEOTIDE SEQUENCE [LARGE SCALE GENOMIC DNA]</scope>
    <source>
        <strain evidence="3 4">OB21 GAM 11</strain>
    </source>
</reference>
<sequence length="505" mass="55212">MKRKRIVGIIVLMLSLAVFCLAACQPQTREVEAVEPEPTTLAQSGSTERDPGFFPEADYTTNFINAGNRGCGSCHGDDLYSFVSGYRQHLPYKDLATYGQGTKVTDCMTCHRPQAIGGGPMIGEAIHQAHYNNQAFTGNCFTCHATTNDGELVLFDEYIYTGELGGFPENVGSPEWQEWIALRGNVSGGDTIAGINVVNDWQLDKVELDQRTSSLEDLFCSVNGQVENIDVASYELKVGGGVNSPRTFTLDELKALGEVTKGTCAICAGNGFDCTQVGNIEYTGVLLEDVIEACGGLKDGMVTVQRSTADGFMNGLYSQIEEDLAEGAMLAWAQNGEPLSPEEGAPLRYVVPGWPAYSWTKYLTQIDFIGEERPDKTGWNDWYTGFPPEGSDIYNQICDPLDSAFWTPSKDGQTYKLGDTVTLEGYVWAAQCDEHHTSAVRFSADYGYSWTDIEVPADFDGDQWVYFTAKWTPTEPGVYMLSVKPGDAGGFDTQTAASVYVVVEE</sequence>
<evidence type="ECO:0000259" key="2">
    <source>
        <dbReference type="Pfam" id="PF00174"/>
    </source>
</evidence>
<name>A0A369NWB6_9ACTN</name>
<feature type="domain" description="Oxidoreductase molybdopterin-binding" evidence="2">
    <location>
        <begin position="224"/>
        <end position="374"/>
    </location>
</feature>
<dbReference type="PANTHER" id="PTHR19372:SF7">
    <property type="entry name" value="SULFITE OXIDASE, MITOCHONDRIAL"/>
    <property type="match status" value="1"/>
</dbReference>
<dbReference type="PANTHER" id="PTHR19372">
    <property type="entry name" value="SULFITE REDUCTASE"/>
    <property type="match status" value="1"/>
</dbReference>
<dbReference type="SUPFAM" id="SSF56524">
    <property type="entry name" value="Oxidoreductase molybdopterin-binding domain"/>
    <property type="match status" value="1"/>
</dbReference>
<dbReference type="InterPro" id="IPR036280">
    <property type="entry name" value="Multihaem_cyt_sf"/>
</dbReference>
<dbReference type="SUPFAM" id="SSF81296">
    <property type="entry name" value="E set domains"/>
    <property type="match status" value="1"/>
</dbReference>
<feature type="chain" id="PRO_5016861627" description="Oxidoreductase molybdopterin-binding domain-containing protein" evidence="1">
    <location>
        <begin position="23"/>
        <end position="505"/>
    </location>
</feature>
<dbReference type="InterPro" id="IPR036374">
    <property type="entry name" value="OxRdtase_Mopterin-bd_sf"/>
</dbReference>
<gene>
    <name evidence="3" type="ORF">C1850_08985</name>
</gene>
<feature type="signal peptide" evidence="1">
    <location>
        <begin position="1"/>
        <end position="22"/>
    </location>
</feature>
<dbReference type="EMBL" id="PPUT01000024">
    <property type="protein sequence ID" value="RDC42847.1"/>
    <property type="molecule type" value="Genomic_DNA"/>
</dbReference>
<protein>
    <recommendedName>
        <fullName evidence="2">Oxidoreductase molybdopterin-binding domain-containing protein</fullName>
    </recommendedName>
</protein>
<organism evidence="3 4">
    <name type="scientific">Adlercreutzia equolifaciens subsp. celatus</name>
    <dbReference type="NCBI Taxonomy" id="394340"/>
    <lineage>
        <taxon>Bacteria</taxon>
        <taxon>Bacillati</taxon>
        <taxon>Actinomycetota</taxon>
        <taxon>Coriobacteriia</taxon>
        <taxon>Eggerthellales</taxon>
        <taxon>Eggerthellaceae</taxon>
        <taxon>Adlercreutzia</taxon>
    </lineage>
</organism>
<proteinExistence type="predicted"/>
<dbReference type="InterPro" id="IPR014756">
    <property type="entry name" value="Ig_E-set"/>
</dbReference>
<dbReference type="Gene3D" id="2.60.40.650">
    <property type="match status" value="1"/>
</dbReference>
<dbReference type="Pfam" id="PF00174">
    <property type="entry name" value="Oxidored_molyb"/>
    <property type="match status" value="1"/>
</dbReference>
<evidence type="ECO:0000313" key="3">
    <source>
        <dbReference type="EMBL" id="RDC42847.1"/>
    </source>
</evidence>
<dbReference type="InterPro" id="IPR000572">
    <property type="entry name" value="OxRdtase_Mopterin-bd_dom"/>
</dbReference>
<dbReference type="Gene3D" id="3.90.420.10">
    <property type="entry name" value="Oxidoreductase, molybdopterin-binding domain"/>
    <property type="match status" value="1"/>
</dbReference>
<accession>A0A369NWB6</accession>
<dbReference type="GO" id="GO:0043546">
    <property type="term" value="F:molybdopterin cofactor binding"/>
    <property type="evidence" value="ECO:0007669"/>
    <property type="project" value="TreeGrafter"/>
</dbReference>
<dbReference type="GO" id="GO:0020037">
    <property type="term" value="F:heme binding"/>
    <property type="evidence" value="ECO:0007669"/>
    <property type="project" value="TreeGrafter"/>
</dbReference>
<dbReference type="GO" id="GO:0006790">
    <property type="term" value="P:sulfur compound metabolic process"/>
    <property type="evidence" value="ECO:0007669"/>
    <property type="project" value="TreeGrafter"/>
</dbReference>
<dbReference type="AlphaFoldDB" id="A0A369NWB6"/>